<feature type="domain" description="Transposase IS204/IS1001/IS1096/IS1165 DDE" evidence="1">
    <location>
        <begin position="156"/>
        <end position="222"/>
    </location>
</feature>
<name>T1BPD9_9ZZZZ</name>
<proteinExistence type="predicted"/>
<organism evidence="3">
    <name type="scientific">mine drainage metagenome</name>
    <dbReference type="NCBI Taxonomy" id="410659"/>
    <lineage>
        <taxon>unclassified sequences</taxon>
        <taxon>metagenomes</taxon>
        <taxon>ecological metagenomes</taxon>
    </lineage>
</organism>
<protein>
    <submittedName>
        <fullName evidence="3">Transposase, IS204/IS1001/IS1096/IS1165</fullName>
    </submittedName>
</protein>
<feature type="domain" description="Transposase IS204/IS1001/IS1096/IS1165 helix-turn-helix" evidence="2">
    <location>
        <begin position="91"/>
        <end position="140"/>
    </location>
</feature>
<dbReference type="InterPro" id="IPR002560">
    <property type="entry name" value="Transposase_DDE"/>
</dbReference>
<evidence type="ECO:0000313" key="3">
    <source>
        <dbReference type="EMBL" id="EQD55895.1"/>
    </source>
</evidence>
<feature type="non-terminal residue" evidence="3">
    <location>
        <position position="223"/>
    </location>
</feature>
<dbReference type="PANTHER" id="PTHR33498">
    <property type="entry name" value="TRANSPOSASE FOR INSERTION SEQUENCE ELEMENT IS1557"/>
    <property type="match status" value="1"/>
</dbReference>
<dbReference type="AlphaFoldDB" id="T1BPD9"/>
<accession>T1BPD9</accession>
<dbReference type="InterPro" id="IPR047951">
    <property type="entry name" value="Transpos_ISL3"/>
</dbReference>
<reference evidence="3" key="2">
    <citation type="journal article" date="2014" name="ISME J.">
        <title>Microbial stratification in low pH oxic and suboxic macroscopic growths along an acid mine drainage.</title>
        <authorList>
            <person name="Mendez-Garcia C."/>
            <person name="Mesa V."/>
            <person name="Sprenger R.R."/>
            <person name="Richter M."/>
            <person name="Diez M.S."/>
            <person name="Solano J."/>
            <person name="Bargiela R."/>
            <person name="Golyshina O.V."/>
            <person name="Manteca A."/>
            <person name="Ramos J.L."/>
            <person name="Gallego J.R."/>
            <person name="Llorente I."/>
            <person name="Martins Dos Santos V.A."/>
            <person name="Jensen O.N."/>
            <person name="Pelaez A.I."/>
            <person name="Sanchez J."/>
            <person name="Ferrer M."/>
        </authorList>
    </citation>
    <scope>NUCLEOTIDE SEQUENCE</scope>
</reference>
<dbReference type="Pfam" id="PF13542">
    <property type="entry name" value="HTH_Tnp_ISL3"/>
    <property type="match status" value="1"/>
</dbReference>
<reference evidence="3" key="1">
    <citation type="submission" date="2013-08" db="EMBL/GenBank/DDBJ databases">
        <authorList>
            <person name="Mendez C."/>
            <person name="Richter M."/>
            <person name="Ferrer M."/>
            <person name="Sanchez J."/>
        </authorList>
    </citation>
    <scope>NUCLEOTIDE SEQUENCE</scope>
</reference>
<dbReference type="Pfam" id="PF01610">
    <property type="entry name" value="DDE_Tnp_ISL3"/>
    <property type="match status" value="1"/>
</dbReference>
<gene>
    <name evidence="3" type="ORF">B2A_05470</name>
</gene>
<dbReference type="PANTHER" id="PTHR33498:SF1">
    <property type="entry name" value="TRANSPOSASE FOR INSERTION SEQUENCE ELEMENT IS1557"/>
    <property type="match status" value="1"/>
</dbReference>
<dbReference type="EMBL" id="AUZZ01003807">
    <property type="protein sequence ID" value="EQD55895.1"/>
    <property type="molecule type" value="Genomic_DNA"/>
</dbReference>
<dbReference type="InterPro" id="IPR032877">
    <property type="entry name" value="Transposase_HTH"/>
</dbReference>
<evidence type="ECO:0000259" key="1">
    <source>
        <dbReference type="Pfam" id="PF01610"/>
    </source>
</evidence>
<comment type="caution">
    <text evidence="3">The sequence shown here is derived from an EMBL/GenBank/DDBJ whole genome shotgun (WGS) entry which is preliminary data.</text>
</comment>
<evidence type="ECO:0000259" key="2">
    <source>
        <dbReference type="Pfam" id="PF13542"/>
    </source>
</evidence>
<sequence>MSNLKLLRKILRLKNMKVTRFEFKGHGQELHLTVKPHKNGCRCPQCGRRGRIVAAGGQPRSWQDIAVLGVRVILWYAPKEIHCPTHGRAQEEIPWAAAYSRITYRSEWRICRLCQSMTQKAAAELLCMPTSTLSDLLHRIITRVRSEHAVRGLRSLGVDEISYKKRHRYATLVYDLDRACVVWVGEGKGRETIDRFFNEHLSEGQRKRILWASSDMSRAYTEA</sequence>